<comment type="caution">
    <text evidence="1">The sequence shown here is derived from an EMBL/GenBank/DDBJ whole genome shotgun (WGS) entry which is preliminary data.</text>
</comment>
<gene>
    <name evidence="1" type="ORF">L6164_027698</name>
</gene>
<organism evidence="1 2">
    <name type="scientific">Bauhinia variegata</name>
    <name type="common">Purple orchid tree</name>
    <name type="synonym">Phanera variegata</name>
    <dbReference type="NCBI Taxonomy" id="167791"/>
    <lineage>
        <taxon>Eukaryota</taxon>
        <taxon>Viridiplantae</taxon>
        <taxon>Streptophyta</taxon>
        <taxon>Embryophyta</taxon>
        <taxon>Tracheophyta</taxon>
        <taxon>Spermatophyta</taxon>
        <taxon>Magnoliopsida</taxon>
        <taxon>eudicotyledons</taxon>
        <taxon>Gunneridae</taxon>
        <taxon>Pentapetalae</taxon>
        <taxon>rosids</taxon>
        <taxon>fabids</taxon>
        <taxon>Fabales</taxon>
        <taxon>Fabaceae</taxon>
        <taxon>Cercidoideae</taxon>
        <taxon>Cercideae</taxon>
        <taxon>Bauhiniinae</taxon>
        <taxon>Bauhinia</taxon>
    </lineage>
</organism>
<keyword evidence="2" id="KW-1185">Reference proteome</keyword>
<protein>
    <submittedName>
        <fullName evidence="1">Uncharacterized protein</fullName>
    </submittedName>
</protein>
<evidence type="ECO:0000313" key="1">
    <source>
        <dbReference type="EMBL" id="KAI4314830.1"/>
    </source>
</evidence>
<reference evidence="1 2" key="1">
    <citation type="journal article" date="2022" name="DNA Res.">
        <title>Chromosomal-level genome assembly of the orchid tree Bauhinia variegata (Leguminosae; Cercidoideae) supports the allotetraploid origin hypothesis of Bauhinia.</title>
        <authorList>
            <person name="Zhong Y."/>
            <person name="Chen Y."/>
            <person name="Zheng D."/>
            <person name="Pang J."/>
            <person name="Liu Y."/>
            <person name="Luo S."/>
            <person name="Meng S."/>
            <person name="Qian L."/>
            <person name="Wei D."/>
            <person name="Dai S."/>
            <person name="Zhou R."/>
        </authorList>
    </citation>
    <scope>NUCLEOTIDE SEQUENCE [LARGE SCALE GENOMIC DNA]</scope>
    <source>
        <strain evidence="1">BV-YZ2020</strain>
    </source>
</reference>
<proteinExistence type="predicted"/>
<dbReference type="Proteomes" id="UP000828941">
    <property type="component" value="Chromosome 11"/>
</dbReference>
<sequence length="735" mass="82561">MEDSPPRTRFPQPPRSTFLVKGGKSGYEPSDTESEWQEIPRHERERQSLPLGSEGTTPITLMRSPLPLHRRHSSRLEYEISSPARERSAPNQSRRRHHSKSPYKPRLPVDDEPLSPITGLKSVSPLPKPDLGRQVSPYKYSTASTNVVSKKPNYRSVTAPRLRGSLQNGPRTPSPLPDGVARKHREGSNVRGPSIGEINEIVAMSKLSNNPDATMISTESINPGDIFFSRECTATLSQKPTLPIPKTLSVENPRPQINPHRTSGSYQQARENGTVNKNFRRKPSSNGLSRSTTLFSSATESRKGSSKLSASGSVKSDASGKTTSTMLQFIRNREKSQREPWFACMRKGSWKTSNKSPERRSIDEASFIGRAIVVQSLPQFWADKHQPASLDGFICHKEEAQILKELVSQDVFPQILLKGPSGSGKRALTMALLREIYGDACWSLTHDIRHFPIQERRHVKASVPITFSSHHMELNVYLEPNAKIALVGLVKEIASESAIAPEVSNINSKADYKAIVLYDVDKAADSIQHMIKWITDRYSDSCKLILCCEDDADILETVKNRFRVVNVDAPPTSEIVEVLIQMAKEEDIDLPMSFAAKIAAKSKQNLRKAIMALEACKAHNYPFSEEQPIPLGWEEILIEIAAEILADPSHSCLFSIRGKLQKLLLDFVHPKLILQKLVEQLLRKTEASLKRELHYWHAYYDKRLPPGTTALLKLEEFVAKFMSIYRKSSSNRQYV</sequence>
<accession>A0ACB9LTS9</accession>
<evidence type="ECO:0000313" key="2">
    <source>
        <dbReference type="Proteomes" id="UP000828941"/>
    </source>
</evidence>
<dbReference type="EMBL" id="CM039436">
    <property type="protein sequence ID" value="KAI4314830.1"/>
    <property type="molecule type" value="Genomic_DNA"/>
</dbReference>
<name>A0ACB9LTS9_BAUVA</name>